<evidence type="ECO:0000256" key="5">
    <source>
        <dbReference type="ARBA" id="ARBA00022946"/>
    </source>
</evidence>
<dbReference type="InterPro" id="IPR011249">
    <property type="entry name" value="Metalloenz_LuxS/M16"/>
</dbReference>
<evidence type="ECO:0000256" key="4">
    <source>
        <dbReference type="ARBA" id="ARBA00022792"/>
    </source>
</evidence>
<dbReference type="OrthoDB" id="6369905at2759"/>
<dbReference type="InterPro" id="IPR007863">
    <property type="entry name" value="Peptidase_M16_C"/>
</dbReference>
<dbReference type="Pfam" id="PF00675">
    <property type="entry name" value="Peptidase_M16"/>
    <property type="match status" value="1"/>
</dbReference>
<feature type="domain" description="Peptidase M16 N-terminal" evidence="11">
    <location>
        <begin position="34"/>
        <end position="175"/>
    </location>
</feature>
<evidence type="ECO:0000256" key="8">
    <source>
        <dbReference type="ARBA" id="ARBA00023136"/>
    </source>
</evidence>
<evidence type="ECO:0000256" key="2">
    <source>
        <dbReference type="ARBA" id="ARBA00022448"/>
    </source>
</evidence>
<evidence type="ECO:0000256" key="6">
    <source>
        <dbReference type="ARBA" id="ARBA00022982"/>
    </source>
</evidence>
<dbReference type="Proteomes" id="UP000076798">
    <property type="component" value="Unassembled WGS sequence"/>
</dbReference>
<keyword evidence="14" id="KW-1185">Reference proteome</keyword>
<evidence type="ECO:0000256" key="10">
    <source>
        <dbReference type="ARBA" id="ARBA00040751"/>
    </source>
</evidence>
<dbReference type="Pfam" id="PF05193">
    <property type="entry name" value="Peptidase_M16_C"/>
    <property type="match status" value="1"/>
</dbReference>
<dbReference type="SUPFAM" id="SSF63411">
    <property type="entry name" value="LuxS/MPP-like metallohydrolase"/>
    <property type="match status" value="2"/>
</dbReference>
<dbReference type="PANTHER" id="PTHR11851:SF209">
    <property type="entry name" value="CYTOCHROME B-C1 COMPLEX SUBUNIT 2, MITOCHONDRIAL"/>
    <property type="match status" value="1"/>
</dbReference>
<sequence length="436" mass="45480">MLSTARVASRRISSSNAKKSFATVVEAAGYKVSAVDNGEPTSSVTILAKAGPRYESKTGVAQVLKNFAFKNTSQRSALGLVRETELYGGVLSTSLTREHIAYTADFLRGDESFFVDALASSLTSTRFTRYELEESVIPAVASESTHAISDPANQALEIAHALAFRSGLGSPLFIPVQKSDLTAEDVKSYAESAFAKDNVAILGTGIDQATLQKLVEKYLGSAPATTGNKIAAPIKTTYFGGESRVQHSEHSHGALQTLFIGYGLASAVTPELAILASHLSTVPSVKWSKGVSPLAATLPEGASASVVLLPYSDAALFGLLIQAPTAEKAKEAGKVAYQALKDVAAGNVKKEELAAASAKAKFLATAATESREGLVSAYGPQLISGAASSLLSVADSFSKVDASSFTKATSTLLKSKPTFVAVGDTHHLPYPDEIGL</sequence>
<keyword evidence="2" id="KW-0813">Transport</keyword>
<organism evidence="13 14">
    <name type="scientific">Sistotremastrum suecicum HHB10207 ss-3</name>
    <dbReference type="NCBI Taxonomy" id="1314776"/>
    <lineage>
        <taxon>Eukaryota</taxon>
        <taxon>Fungi</taxon>
        <taxon>Dikarya</taxon>
        <taxon>Basidiomycota</taxon>
        <taxon>Agaricomycotina</taxon>
        <taxon>Agaricomycetes</taxon>
        <taxon>Sistotremastrales</taxon>
        <taxon>Sistotremastraceae</taxon>
        <taxon>Sistotremastrum</taxon>
    </lineage>
</organism>
<keyword evidence="8" id="KW-0472">Membrane</keyword>
<dbReference type="EMBL" id="KV428050">
    <property type="protein sequence ID" value="KZT39162.1"/>
    <property type="molecule type" value="Genomic_DNA"/>
</dbReference>
<dbReference type="FunFam" id="3.30.830.10:FF:000039">
    <property type="entry name" value="Ubiquinol-cytochrome c reductase core subunit 2"/>
    <property type="match status" value="1"/>
</dbReference>
<evidence type="ECO:0000313" key="13">
    <source>
        <dbReference type="EMBL" id="KZT39162.1"/>
    </source>
</evidence>
<keyword evidence="5" id="KW-0809">Transit peptide</keyword>
<dbReference type="InterPro" id="IPR050361">
    <property type="entry name" value="MPP/UQCRC_Complex"/>
</dbReference>
<evidence type="ECO:0000256" key="7">
    <source>
        <dbReference type="ARBA" id="ARBA00023128"/>
    </source>
</evidence>
<dbReference type="AlphaFoldDB" id="A0A166E346"/>
<dbReference type="InterPro" id="IPR011765">
    <property type="entry name" value="Pept_M16_N"/>
</dbReference>
<dbReference type="PANTHER" id="PTHR11851">
    <property type="entry name" value="METALLOPROTEASE"/>
    <property type="match status" value="1"/>
</dbReference>
<name>A0A166E346_9AGAM</name>
<dbReference type="FunFam" id="3.30.830.10:FF:000021">
    <property type="entry name" value="Cytochrome b-c1 complex subunit 2"/>
    <property type="match status" value="1"/>
</dbReference>
<evidence type="ECO:0000259" key="12">
    <source>
        <dbReference type="Pfam" id="PF05193"/>
    </source>
</evidence>
<dbReference type="GO" id="GO:0005743">
    <property type="term" value="C:mitochondrial inner membrane"/>
    <property type="evidence" value="ECO:0007669"/>
    <property type="project" value="UniProtKB-SubCell"/>
</dbReference>
<evidence type="ECO:0000259" key="11">
    <source>
        <dbReference type="Pfam" id="PF00675"/>
    </source>
</evidence>
<reference evidence="13 14" key="1">
    <citation type="journal article" date="2016" name="Mol. Biol. Evol.">
        <title>Comparative Genomics of Early-Diverging Mushroom-Forming Fungi Provides Insights into the Origins of Lignocellulose Decay Capabilities.</title>
        <authorList>
            <person name="Nagy L.G."/>
            <person name="Riley R."/>
            <person name="Tritt A."/>
            <person name="Adam C."/>
            <person name="Daum C."/>
            <person name="Floudas D."/>
            <person name="Sun H."/>
            <person name="Yadav J.S."/>
            <person name="Pangilinan J."/>
            <person name="Larsson K.H."/>
            <person name="Matsuura K."/>
            <person name="Barry K."/>
            <person name="Labutti K."/>
            <person name="Kuo R."/>
            <person name="Ohm R.A."/>
            <person name="Bhattacharya S.S."/>
            <person name="Shirouzu T."/>
            <person name="Yoshinaga Y."/>
            <person name="Martin F.M."/>
            <person name="Grigoriev I.V."/>
            <person name="Hibbett D.S."/>
        </authorList>
    </citation>
    <scope>NUCLEOTIDE SEQUENCE [LARGE SCALE GENOMIC DNA]</scope>
    <source>
        <strain evidence="13 14">HHB10207 ss-3</strain>
    </source>
</reference>
<gene>
    <name evidence="13" type="ORF">SISSUDRAFT_1113733</name>
</gene>
<keyword evidence="6" id="KW-0249">Electron transport</keyword>
<protein>
    <recommendedName>
        <fullName evidence="10">Cytochrome b-c1 complex subunit 2, mitochondrial</fullName>
    </recommendedName>
</protein>
<evidence type="ECO:0000256" key="9">
    <source>
        <dbReference type="ARBA" id="ARBA00038146"/>
    </source>
</evidence>
<dbReference type="GO" id="GO:0046872">
    <property type="term" value="F:metal ion binding"/>
    <property type="evidence" value="ECO:0007669"/>
    <property type="project" value="InterPro"/>
</dbReference>
<keyword evidence="7" id="KW-0496">Mitochondrion</keyword>
<comment type="similarity">
    <text evidence="9">Belongs to the peptidase M16 family. UQCRC2/QCR2 subfamily.</text>
</comment>
<keyword evidence="3" id="KW-0679">Respiratory chain</keyword>
<evidence type="ECO:0000256" key="1">
    <source>
        <dbReference type="ARBA" id="ARBA00004443"/>
    </source>
</evidence>
<evidence type="ECO:0000256" key="3">
    <source>
        <dbReference type="ARBA" id="ARBA00022660"/>
    </source>
</evidence>
<keyword evidence="4" id="KW-0999">Mitochondrion inner membrane</keyword>
<accession>A0A166E346</accession>
<dbReference type="Gene3D" id="3.30.830.10">
    <property type="entry name" value="Metalloenzyme, LuxS/M16 peptidase-like"/>
    <property type="match status" value="2"/>
</dbReference>
<dbReference type="STRING" id="1314776.A0A166E346"/>
<feature type="domain" description="Peptidase M16 C-terminal" evidence="12">
    <location>
        <begin position="180"/>
        <end position="356"/>
    </location>
</feature>
<evidence type="ECO:0000313" key="14">
    <source>
        <dbReference type="Proteomes" id="UP000076798"/>
    </source>
</evidence>
<proteinExistence type="inferred from homology"/>
<comment type="subcellular location">
    <subcellularLocation>
        <location evidence="1">Mitochondrion inner membrane</location>
        <topology evidence="1">Peripheral membrane protein</topology>
        <orientation evidence="1">Matrix side</orientation>
    </subcellularLocation>
</comment>